<comment type="caution">
    <text evidence="3">The sequence shown here is derived from an EMBL/GenBank/DDBJ whole genome shotgun (WGS) entry which is preliminary data.</text>
</comment>
<proteinExistence type="predicted"/>
<accession>A0ABN9WE04</accession>
<feature type="transmembrane region" description="Helical" evidence="2">
    <location>
        <begin position="145"/>
        <end position="170"/>
    </location>
</feature>
<organism evidence="3 4">
    <name type="scientific">Prorocentrum cordatum</name>
    <dbReference type="NCBI Taxonomy" id="2364126"/>
    <lineage>
        <taxon>Eukaryota</taxon>
        <taxon>Sar</taxon>
        <taxon>Alveolata</taxon>
        <taxon>Dinophyceae</taxon>
        <taxon>Prorocentrales</taxon>
        <taxon>Prorocentraceae</taxon>
        <taxon>Prorocentrum</taxon>
    </lineage>
</organism>
<name>A0ABN9WE04_9DINO</name>
<evidence type="ECO:0000313" key="4">
    <source>
        <dbReference type="Proteomes" id="UP001189429"/>
    </source>
</evidence>
<gene>
    <name evidence="3" type="ORF">PCOR1329_LOCUS66453</name>
</gene>
<evidence type="ECO:0000256" key="1">
    <source>
        <dbReference type="SAM" id="MobiDB-lite"/>
    </source>
</evidence>
<evidence type="ECO:0000256" key="2">
    <source>
        <dbReference type="SAM" id="Phobius"/>
    </source>
</evidence>
<feature type="compositionally biased region" description="Low complexity" evidence="1">
    <location>
        <begin position="8"/>
        <end position="22"/>
    </location>
</feature>
<keyword evidence="2" id="KW-0812">Transmembrane</keyword>
<dbReference type="Proteomes" id="UP001189429">
    <property type="component" value="Unassembled WGS sequence"/>
</dbReference>
<sequence>MSAGSWTAEAAASRRGAGSPEAGPACFGDRPEARQLSFLDAAALADTAAKRYLPPAQRLVVWCRWMSLEWSTAQELDVILKAFLAYLALDGFVAAAGRVAAAAVRHLLLPALESSCGSPLRACKALDGWKKLKPARMCLPIPRPAAMVIVGVMISLSQLPFPLFVILSFAGTCAPRRPFACEASLSWFPTRWRGSCAASGAWCPNHARTGVQGRWASPMRAWHWTRLRGRRCGWR</sequence>
<keyword evidence="4" id="KW-1185">Reference proteome</keyword>
<evidence type="ECO:0000313" key="3">
    <source>
        <dbReference type="EMBL" id="CAK0884570.1"/>
    </source>
</evidence>
<keyword evidence="2" id="KW-1133">Transmembrane helix</keyword>
<protein>
    <submittedName>
        <fullName evidence="3">Uncharacterized protein</fullName>
    </submittedName>
</protein>
<reference evidence="3" key="1">
    <citation type="submission" date="2023-10" db="EMBL/GenBank/DDBJ databases">
        <authorList>
            <person name="Chen Y."/>
            <person name="Shah S."/>
            <person name="Dougan E. K."/>
            <person name="Thang M."/>
            <person name="Chan C."/>
        </authorList>
    </citation>
    <scope>NUCLEOTIDE SEQUENCE [LARGE SCALE GENOMIC DNA]</scope>
</reference>
<feature type="region of interest" description="Disordered" evidence="1">
    <location>
        <begin position="1"/>
        <end position="24"/>
    </location>
</feature>
<keyword evidence="2" id="KW-0472">Membrane</keyword>
<dbReference type="EMBL" id="CAUYUJ010018561">
    <property type="protein sequence ID" value="CAK0884570.1"/>
    <property type="molecule type" value="Genomic_DNA"/>
</dbReference>